<feature type="compositionally biased region" description="Polar residues" evidence="1">
    <location>
        <begin position="1"/>
        <end position="12"/>
    </location>
</feature>
<organism evidence="3 4">
    <name type="scientific">Orchesella dallaii</name>
    <dbReference type="NCBI Taxonomy" id="48710"/>
    <lineage>
        <taxon>Eukaryota</taxon>
        <taxon>Metazoa</taxon>
        <taxon>Ecdysozoa</taxon>
        <taxon>Arthropoda</taxon>
        <taxon>Hexapoda</taxon>
        <taxon>Collembola</taxon>
        <taxon>Entomobryomorpha</taxon>
        <taxon>Entomobryoidea</taxon>
        <taxon>Orchesellidae</taxon>
        <taxon>Orchesellinae</taxon>
        <taxon>Orchesella</taxon>
    </lineage>
</organism>
<sequence>MGGNETSETESLGNGEASVGAKQDSWSHYLYSHIDDQRVINPQRPNKTRLALLTGVEPSNDVAILYPSYLTIMIATIIAKFF</sequence>
<keyword evidence="2" id="KW-1133">Transmembrane helix</keyword>
<proteinExistence type="predicted"/>
<feature type="region of interest" description="Disordered" evidence="1">
    <location>
        <begin position="1"/>
        <end position="20"/>
    </location>
</feature>
<accession>A0ABP1QMM0</accession>
<gene>
    <name evidence="3" type="ORF">ODALV1_LOCUS11914</name>
</gene>
<name>A0ABP1QMM0_9HEXA</name>
<evidence type="ECO:0000313" key="3">
    <source>
        <dbReference type="EMBL" id="CAL8104962.1"/>
    </source>
</evidence>
<keyword evidence="2" id="KW-0812">Transmembrane</keyword>
<evidence type="ECO:0000313" key="4">
    <source>
        <dbReference type="Proteomes" id="UP001642540"/>
    </source>
</evidence>
<comment type="caution">
    <text evidence="3">The sequence shown here is derived from an EMBL/GenBank/DDBJ whole genome shotgun (WGS) entry which is preliminary data.</text>
</comment>
<keyword evidence="4" id="KW-1185">Reference proteome</keyword>
<evidence type="ECO:0000256" key="1">
    <source>
        <dbReference type="SAM" id="MobiDB-lite"/>
    </source>
</evidence>
<reference evidence="3 4" key="1">
    <citation type="submission" date="2024-08" db="EMBL/GenBank/DDBJ databases">
        <authorList>
            <person name="Cucini C."/>
            <person name="Frati F."/>
        </authorList>
    </citation>
    <scope>NUCLEOTIDE SEQUENCE [LARGE SCALE GENOMIC DNA]</scope>
</reference>
<protein>
    <submittedName>
        <fullName evidence="3">Uncharacterized protein</fullName>
    </submittedName>
</protein>
<keyword evidence="2" id="KW-0472">Membrane</keyword>
<dbReference type="Proteomes" id="UP001642540">
    <property type="component" value="Unassembled WGS sequence"/>
</dbReference>
<dbReference type="EMBL" id="CAXLJM020000036">
    <property type="protein sequence ID" value="CAL8104962.1"/>
    <property type="molecule type" value="Genomic_DNA"/>
</dbReference>
<evidence type="ECO:0000256" key="2">
    <source>
        <dbReference type="SAM" id="Phobius"/>
    </source>
</evidence>
<feature type="transmembrane region" description="Helical" evidence="2">
    <location>
        <begin position="63"/>
        <end position="81"/>
    </location>
</feature>